<proteinExistence type="inferred from homology"/>
<feature type="compositionally biased region" description="Polar residues" evidence="3">
    <location>
        <begin position="408"/>
        <end position="431"/>
    </location>
</feature>
<feature type="compositionally biased region" description="Basic and acidic residues" evidence="3">
    <location>
        <begin position="125"/>
        <end position="136"/>
    </location>
</feature>
<dbReference type="OrthoDB" id="442753at2759"/>
<dbReference type="AlphaFoldDB" id="A0A1Q9DNV0"/>
<reference evidence="4 5" key="1">
    <citation type="submission" date="2016-02" db="EMBL/GenBank/DDBJ databases">
        <title>Genome analysis of coral dinoflagellate symbionts highlights evolutionary adaptations to a symbiotic lifestyle.</title>
        <authorList>
            <person name="Aranda M."/>
            <person name="Li Y."/>
            <person name="Liew Y.J."/>
            <person name="Baumgarten S."/>
            <person name="Simakov O."/>
            <person name="Wilson M."/>
            <person name="Piel J."/>
            <person name="Ashoor H."/>
            <person name="Bougouffa S."/>
            <person name="Bajic V.B."/>
            <person name="Ryu T."/>
            <person name="Ravasi T."/>
            <person name="Bayer T."/>
            <person name="Micklem G."/>
            <person name="Kim H."/>
            <person name="Bhak J."/>
            <person name="Lajeunesse T.C."/>
            <person name="Voolstra C.R."/>
        </authorList>
    </citation>
    <scope>NUCLEOTIDE SEQUENCE [LARGE SCALE GENOMIC DNA]</scope>
    <source>
        <strain evidence="4 5">CCMP2467</strain>
    </source>
</reference>
<dbReference type="EMBL" id="LSRX01000453">
    <property type="protein sequence ID" value="OLP96851.1"/>
    <property type="molecule type" value="Genomic_DNA"/>
</dbReference>
<evidence type="ECO:0000256" key="2">
    <source>
        <dbReference type="ARBA" id="ARBA00023002"/>
    </source>
</evidence>
<feature type="compositionally biased region" description="Low complexity" evidence="3">
    <location>
        <begin position="317"/>
        <end position="331"/>
    </location>
</feature>
<dbReference type="Gene3D" id="3.30.1370.60">
    <property type="entry name" value="Hypothetical oxidoreductase yiak, domain 2"/>
    <property type="match status" value="1"/>
</dbReference>
<dbReference type="InterPro" id="IPR036111">
    <property type="entry name" value="Mal/L-sulfo/L-lacto_DH-like_sf"/>
</dbReference>
<sequence>MSGIAVSGSVTFKDGTAFLQISPKASSSATPPSDIPVCTGTIPTPWPSSTSRSDELILEKIRDGSVNVHPSRLPASSTDVRIMCNNIQRRLGLSIGVDGGWNPRADASLLHVLQKKKRDNKRKALALEDTPHKMLAIEDTPEANRPVDVPAPDGTHANDSNDHIDNDIPAQVHAPEADAVAKQQPVQDKDQGNHNDSEDSSSNSSSSESDSVPNVNTSAWPRDFHDAYQCGLFMLDAGFAEKNTRRASIKLLRAVVEAKKAFACPRRAEDGLSEEPFVFDQATSMMALPSMATFDQSQLEEAKAELAQFGKMMAPAGALPALPSTGPPSTAEEPADMDQDKEGLEKRSMGAEDQMSPEATQAKFAKGESKGDRPVESGSGKGRQEPSPTKEIVQDKPRPSPARRQDTPAHSSSWNPQSNRQGQSSYWQRQWPNRRDNRDSREDRAREQEEKLKELLVQVARLAVRLEDQLAISNLDCEFILFFQTRSSQNPWSITDSLYQVGVDWKRQKEQDPSSLSQPMRNVMLYCVLNSILTMMRKLEDPTQEDVLQRAKELHLTEGTTYVYMRWNQEAKAHEKDTMEPLEHTDAVRMVTTMMTYTAFPDVVGRFHALRPLTQNLSSEVIPFLLTIQNRSEASQEMYKFFRRLCRNSVNRFDSLGNKAFACPRRAEDGLSEEPFVFDQATSMMARGEMTLASMDGNLPKNVVAQELWHSGRQNAEQKAVFLHFERSGKVDSELLSANSGRAIPSDAAVDEHGQPTTDAAAGLRGAQLPFAGHKGTCLALMIELLAASFTGDAFAYEVRDDPATGPTQHGEFILAVDPQTCSKAGGRAAFLDRVEALLRTVEAEAKAAEADGRSMRLPAQRRWAARKTTPQEGFDIDEELLGKCKALCE</sequence>
<comment type="similarity">
    <text evidence="1">Belongs to the LDH2/MDH2 oxidoreductase family.</text>
</comment>
<keyword evidence="2" id="KW-0560">Oxidoreductase</keyword>
<evidence type="ECO:0000256" key="1">
    <source>
        <dbReference type="ARBA" id="ARBA00006056"/>
    </source>
</evidence>
<feature type="compositionally biased region" description="Basic and acidic residues" evidence="3">
    <location>
        <begin position="433"/>
        <end position="446"/>
    </location>
</feature>
<feature type="compositionally biased region" description="Low complexity" evidence="3">
    <location>
        <begin position="200"/>
        <end position="211"/>
    </location>
</feature>
<evidence type="ECO:0000313" key="4">
    <source>
        <dbReference type="EMBL" id="OLP96851.1"/>
    </source>
</evidence>
<dbReference type="Pfam" id="PF02615">
    <property type="entry name" value="Ldh_2"/>
    <property type="match status" value="1"/>
</dbReference>
<organism evidence="4 5">
    <name type="scientific">Symbiodinium microadriaticum</name>
    <name type="common">Dinoflagellate</name>
    <name type="synonym">Zooxanthella microadriatica</name>
    <dbReference type="NCBI Taxonomy" id="2951"/>
    <lineage>
        <taxon>Eukaryota</taxon>
        <taxon>Sar</taxon>
        <taxon>Alveolata</taxon>
        <taxon>Dinophyceae</taxon>
        <taxon>Suessiales</taxon>
        <taxon>Symbiodiniaceae</taxon>
        <taxon>Symbiodinium</taxon>
    </lineage>
</organism>
<dbReference type="SUPFAM" id="SSF89733">
    <property type="entry name" value="L-sulfolactate dehydrogenase-like"/>
    <property type="match status" value="1"/>
</dbReference>
<feature type="compositionally biased region" description="Basic and acidic residues" evidence="3">
    <location>
        <begin position="392"/>
        <end position="407"/>
    </location>
</feature>
<evidence type="ECO:0000256" key="3">
    <source>
        <dbReference type="SAM" id="MobiDB-lite"/>
    </source>
</evidence>
<protein>
    <submittedName>
        <fullName evidence="4">Putative oxidoreductase</fullName>
    </submittedName>
</protein>
<dbReference type="InterPro" id="IPR003767">
    <property type="entry name" value="Malate/L-lactate_DH-like"/>
</dbReference>
<feature type="compositionally biased region" description="Basic and acidic residues" evidence="3">
    <location>
        <begin position="338"/>
        <end position="350"/>
    </location>
</feature>
<feature type="region of interest" description="Disordered" evidence="3">
    <location>
        <begin position="23"/>
        <end position="51"/>
    </location>
</feature>
<feature type="region of interest" description="Disordered" evidence="3">
    <location>
        <begin position="116"/>
        <end position="218"/>
    </location>
</feature>
<feature type="compositionally biased region" description="Basic and acidic residues" evidence="3">
    <location>
        <begin position="365"/>
        <end position="375"/>
    </location>
</feature>
<feature type="compositionally biased region" description="Low complexity" evidence="3">
    <location>
        <begin position="23"/>
        <end position="32"/>
    </location>
</feature>
<comment type="caution">
    <text evidence="4">The sequence shown here is derived from an EMBL/GenBank/DDBJ whole genome shotgun (WGS) entry which is preliminary data.</text>
</comment>
<dbReference type="Gene3D" id="1.10.1530.10">
    <property type="match status" value="1"/>
</dbReference>
<dbReference type="GO" id="GO:0016491">
    <property type="term" value="F:oxidoreductase activity"/>
    <property type="evidence" value="ECO:0007669"/>
    <property type="project" value="UniProtKB-KW"/>
</dbReference>
<feature type="region of interest" description="Disordered" evidence="3">
    <location>
        <begin position="317"/>
        <end position="446"/>
    </location>
</feature>
<dbReference type="Proteomes" id="UP000186817">
    <property type="component" value="Unassembled WGS sequence"/>
</dbReference>
<dbReference type="InterPro" id="IPR043144">
    <property type="entry name" value="Mal/L-sulf/L-lact_DH-like_ah"/>
</dbReference>
<gene>
    <name evidence="4" type="ORF">AK812_SmicGene20852</name>
</gene>
<name>A0A1Q9DNV0_SYMMI</name>
<accession>A0A1Q9DNV0</accession>
<dbReference type="PANTHER" id="PTHR11091:SF0">
    <property type="entry name" value="MALATE DEHYDROGENASE"/>
    <property type="match status" value="1"/>
</dbReference>
<dbReference type="InterPro" id="IPR043143">
    <property type="entry name" value="Mal/L-sulf/L-lact_DH-like_NADP"/>
</dbReference>
<feature type="compositionally biased region" description="Basic and acidic residues" evidence="3">
    <location>
        <begin position="187"/>
        <end position="197"/>
    </location>
</feature>
<keyword evidence="5" id="KW-1185">Reference proteome</keyword>
<dbReference type="PANTHER" id="PTHR11091">
    <property type="entry name" value="OXIDOREDUCTASE-RELATED"/>
    <property type="match status" value="1"/>
</dbReference>
<evidence type="ECO:0000313" key="5">
    <source>
        <dbReference type="Proteomes" id="UP000186817"/>
    </source>
</evidence>